<keyword evidence="4" id="KW-1185">Reference proteome</keyword>
<dbReference type="Proteomes" id="UP000019102">
    <property type="component" value="Unassembled WGS sequence"/>
</dbReference>
<dbReference type="GO" id="GO:0006402">
    <property type="term" value="P:mRNA catabolic process"/>
    <property type="evidence" value="ECO:0007669"/>
    <property type="project" value="TreeGrafter"/>
</dbReference>
<dbReference type="PANTHER" id="PTHR33988:SF3">
    <property type="entry name" value="ENDORIBONUCLEASE TOXIN CHPB-RELATED"/>
    <property type="match status" value="1"/>
</dbReference>
<reference evidence="3 4" key="1">
    <citation type="journal article" date="2014" name="Genome Announc.">
        <title>Draft Genome Sequence of the Boron-Tolerant and Moderately Halotolerant Bacterium Gracilibacillus boraciitolerans JCM 21714T.</title>
        <authorList>
            <person name="Ahmed I."/>
            <person name="Oshima K."/>
            <person name="Suda W."/>
            <person name="Kitamura K."/>
            <person name="Iida T."/>
            <person name="Ohmori Y."/>
            <person name="Fujiwara T."/>
            <person name="Hattori M."/>
            <person name="Ohkuma M."/>
        </authorList>
    </citation>
    <scope>NUCLEOTIDE SEQUENCE [LARGE SCALE GENOMIC DNA]</scope>
    <source>
        <strain evidence="3 4">JCM 21714</strain>
    </source>
</reference>
<dbReference type="PANTHER" id="PTHR33988">
    <property type="entry name" value="ENDORIBONUCLEASE MAZF-RELATED"/>
    <property type="match status" value="1"/>
</dbReference>
<evidence type="ECO:0000313" key="4">
    <source>
        <dbReference type="Proteomes" id="UP000019102"/>
    </source>
</evidence>
<gene>
    <name evidence="3" type="ORF">JCM21714_2235</name>
</gene>
<evidence type="ECO:0000256" key="1">
    <source>
        <dbReference type="ARBA" id="ARBA00007521"/>
    </source>
</evidence>
<accession>W4VIZ3</accession>
<dbReference type="eggNOG" id="COG2337">
    <property type="taxonomic scope" value="Bacteria"/>
</dbReference>
<comment type="caution">
    <text evidence="3">The sequence shown here is derived from an EMBL/GenBank/DDBJ whole genome shotgun (WGS) entry which is preliminary data.</text>
</comment>
<dbReference type="AlphaFoldDB" id="W4VIZ3"/>
<dbReference type="OrthoDB" id="9808744at2"/>
<dbReference type="EMBL" id="BAVS01000010">
    <property type="protein sequence ID" value="GAE93182.1"/>
    <property type="molecule type" value="Genomic_DNA"/>
</dbReference>
<dbReference type="InterPro" id="IPR011067">
    <property type="entry name" value="Plasmid_toxin/cell-grow_inhib"/>
</dbReference>
<dbReference type="GO" id="GO:0003677">
    <property type="term" value="F:DNA binding"/>
    <property type="evidence" value="ECO:0007669"/>
    <property type="project" value="InterPro"/>
</dbReference>
<name>W4VIZ3_9BACI</name>
<comment type="similarity">
    <text evidence="1">Belongs to the PemK/MazF family.</text>
</comment>
<dbReference type="STRING" id="1298598.JCM21714_2235"/>
<protein>
    <submittedName>
        <fullName evidence="3">Programmed cell death toxin MazF</fullName>
    </submittedName>
</protein>
<organism evidence="3 4">
    <name type="scientific">Gracilibacillus boraciitolerans JCM 21714</name>
    <dbReference type="NCBI Taxonomy" id="1298598"/>
    <lineage>
        <taxon>Bacteria</taxon>
        <taxon>Bacillati</taxon>
        <taxon>Bacillota</taxon>
        <taxon>Bacilli</taxon>
        <taxon>Bacillales</taxon>
        <taxon>Bacillaceae</taxon>
        <taxon>Gracilibacillus</taxon>
    </lineage>
</organism>
<dbReference type="SUPFAM" id="SSF50118">
    <property type="entry name" value="Cell growth inhibitor/plasmid maintenance toxic component"/>
    <property type="match status" value="1"/>
</dbReference>
<evidence type="ECO:0000313" key="3">
    <source>
        <dbReference type="EMBL" id="GAE93182.1"/>
    </source>
</evidence>
<evidence type="ECO:0000256" key="2">
    <source>
        <dbReference type="ARBA" id="ARBA00022649"/>
    </source>
</evidence>
<dbReference type="Pfam" id="PF02452">
    <property type="entry name" value="PemK_toxin"/>
    <property type="match status" value="1"/>
</dbReference>
<dbReference type="GO" id="GO:0016075">
    <property type="term" value="P:rRNA catabolic process"/>
    <property type="evidence" value="ECO:0007669"/>
    <property type="project" value="TreeGrafter"/>
</dbReference>
<dbReference type="InterPro" id="IPR003477">
    <property type="entry name" value="PemK-like"/>
</dbReference>
<proteinExistence type="inferred from homology"/>
<dbReference type="Gene3D" id="2.30.30.110">
    <property type="match status" value="1"/>
</dbReference>
<sequence length="98" mass="11219">MNFNPPQFGHEQAGHRPAIVISSQIFNKGTFLFACPITKQEKGYPFEVKLPRKLSVQGVILADQLRSLDWRPRNLTFKCEAPVEIIEECSHIINEILK</sequence>
<keyword evidence="2" id="KW-1277">Toxin-antitoxin system</keyword>
<dbReference type="GO" id="GO:0004521">
    <property type="term" value="F:RNA endonuclease activity"/>
    <property type="evidence" value="ECO:0007669"/>
    <property type="project" value="TreeGrafter"/>
</dbReference>